<dbReference type="SUPFAM" id="SSF56112">
    <property type="entry name" value="Protein kinase-like (PK-like)"/>
    <property type="match status" value="1"/>
</dbReference>
<dbReference type="PROSITE" id="PS00108">
    <property type="entry name" value="PROTEIN_KINASE_ST"/>
    <property type="match status" value="1"/>
</dbReference>
<dbReference type="GO" id="GO:0004674">
    <property type="term" value="F:protein serine/threonine kinase activity"/>
    <property type="evidence" value="ECO:0007669"/>
    <property type="project" value="UniProtKB-KW"/>
</dbReference>
<dbReference type="InterPro" id="IPR050205">
    <property type="entry name" value="CDPK_Ser/Thr_kinases"/>
</dbReference>
<dbReference type="SMART" id="SM00220">
    <property type="entry name" value="S_TKc"/>
    <property type="match status" value="1"/>
</dbReference>
<sequence>MSLDADYEVERYPLVTGRRVKVCRCTHRSTGAKRAVKVYHTAAMDSRRTAMTVEEGTLAKSLPVAPQLVRVFDVYVEADRLSIVMEYIERGSLYQLITTRGALAETEARDVTRDIFTGLALLHGNNIMHRDIKPENVFLRTTTSSSTSPTGAAATKTASAATTMAAIGDFGFATRRIPHDEFVGSPQYSAPELALVALQQHCRRSGAALPVSAQPLYNEKCDVWSAGVVVFVMLTGLLPFDGATPEDVFTAVIRNAVPFDKVPPGRMSPSAKAFIQALLTPNPSRRPSAREALRHVWLTG</sequence>
<dbReference type="InterPro" id="IPR008271">
    <property type="entry name" value="Ser/Thr_kinase_AS"/>
</dbReference>
<dbReference type="PANTHER" id="PTHR24349">
    <property type="entry name" value="SERINE/THREONINE-PROTEIN KINASE"/>
    <property type="match status" value="1"/>
</dbReference>
<evidence type="ECO:0000256" key="4">
    <source>
        <dbReference type="ARBA" id="ARBA00022777"/>
    </source>
</evidence>
<keyword evidence="1" id="KW-0723">Serine/threonine-protein kinase</keyword>
<keyword evidence="3" id="KW-0547">Nucleotide-binding</keyword>
<evidence type="ECO:0000256" key="1">
    <source>
        <dbReference type="ARBA" id="ARBA00022527"/>
    </source>
</evidence>
<comment type="caution">
    <text evidence="7">The sequence shown here is derived from an EMBL/GenBank/DDBJ whole genome shotgun (WGS) entry which is preliminary data.</text>
</comment>
<evidence type="ECO:0000313" key="8">
    <source>
        <dbReference type="Proteomes" id="UP000419144"/>
    </source>
</evidence>
<protein>
    <submittedName>
        <fullName evidence="7">Protein kinase, putative</fullName>
    </submittedName>
</protein>
<evidence type="ECO:0000259" key="6">
    <source>
        <dbReference type="PROSITE" id="PS50011"/>
    </source>
</evidence>
<proteinExistence type="predicted"/>
<reference evidence="7" key="1">
    <citation type="submission" date="2019-11" db="EMBL/GenBank/DDBJ databases">
        <title>Leishmania tarentolae CDS.</title>
        <authorList>
            <person name="Goto Y."/>
            <person name="Yamagishi J."/>
        </authorList>
    </citation>
    <scope>NUCLEOTIDE SEQUENCE [LARGE SCALE GENOMIC DNA]</scope>
    <source>
        <strain evidence="7">Parrot Tar II</strain>
    </source>
</reference>
<dbReference type="GO" id="GO:0005524">
    <property type="term" value="F:ATP binding"/>
    <property type="evidence" value="ECO:0007669"/>
    <property type="project" value="UniProtKB-KW"/>
</dbReference>
<organism evidence="7 8">
    <name type="scientific">Leishmania tarentolae</name>
    <name type="common">Sauroleishmania tarentolae</name>
    <dbReference type="NCBI Taxonomy" id="5689"/>
    <lineage>
        <taxon>Eukaryota</taxon>
        <taxon>Discoba</taxon>
        <taxon>Euglenozoa</taxon>
        <taxon>Kinetoplastea</taxon>
        <taxon>Metakinetoplastina</taxon>
        <taxon>Trypanosomatida</taxon>
        <taxon>Trypanosomatidae</taxon>
        <taxon>Leishmaniinae</taxon>
        <taxon>Leishmania</taxon>
        <taxon>lizard Leishmania</taxon>
    </lineage>
</organism>
<dbReference type="Pfam" id="PF00069">
    <property type="entry name" value="Pkinase"/>
    <property type="match status" value="1"/>
</dbReference>
<dbReference type="OrthoDB" id="40902at2759"/>
<dbReference type="PROSITE" id="PS50011">
    <property type="entry name" value="PROTEIN_KINASE_DOM"/>
    <property type="match status" value="1"/>
</dbReference>
<keyword evidence="4 7" id="KW-0418">Kinase</keyword>
<gene>
    <name evidence="7" type="ORF">LtaPh_2725800</name>
</gene>
<accession>A0A640KK90</accession>
<feature type="domain" description="Protein kinase" evidence="6">
    <location>
        <begin position="8"/>
        <end position="298"/>
    </location>
</feature>
<keyword evidence="2" id="KW-0808">Transferase</keyword>
<evidence type="ECO:0000256" key="3">
    <source>
        <dbReference type="ARBA" id="ARBA00022741"/>
    </source>
</evidence>
<evidence type="ECO:0000256" key="5">
    <source>
        <dbReference type="ARBA" id="ARBA00022840"/>
    </source>
</evidence>
<evidence type="ECO:0000313" key="7">
    <source>
        <dbReference type="EMBL" id="GET89902.1"/>
    </source>
</evidence>
<dbReference type="VEuPathDB" id="TriTrypDB:LtaPh_2725800"/>
<keyword evidence="5" id="KW-0067">ATP-binding</keyword>
<dbReference type="InterPro" id="IPR000719">
    <property type="entry name" value="Prot_kinase_dom"/>
</dbReference>
<keyword evidence="8" id="KW-1185">Reference proteome</keyword>
<dbReference type="AlphaFoldDB" id="A0A640KK90"/>
<name>A0A640KK90_LEITA</name>
<evidence type="ECO:0000256" key="2">
    <source>
        <dbReference type="ARBA" id="ARBA00022679"/>
    </source>
</evidence>
<dbReference type="Proteomes" id="UP000419144">
    <property type="component" value="Unassembled WGS sequence"/>
</dbReference>
<dbReference type="Gene3D" id="1.10.510.10">
    <property type="entry name" value="Transferase(Phosphotransferase) domain 1"/>
    <property type="match status" value="1"/>
</dbReference>
<dbReference type="InterPro" id="IPR011009">
    <property type="entry name" value="Kinase-like_dom_sf"/>
</dbReference>
<dbReference type="EMBL" id="BLBS01000038">
    <property type="protein sequence ID" value="GET89902.1"/>
    <property type="molecule type" value="Genomic_DNA"/>
</dbReference>